<evidence type="ECO:0000256" key="3">
    <source>
        <dbReference type="ARBA" id="ARBA00022679"/>
    </source>
</evidence>
<name>A0A8H7AH43_9EURO</name>
<evidence type="ECO:0000256" key="1">
    <source>
        <dbReference type="ARBA" id="ARBA00022450"/>
    </source>
</evidence>
<gene>
    <name evidence="6" type="ORF">GJ744_010181</name>
</gene>
<evidence type="ECO:0000259" key="5">
    <source>
        <dbReference type="PROSITE" id="PS52004"/>
    </source>
</evidence>
<dbReference type="InterPro" id="IPR032821">
    <property type="entry name" value="PKS_assoc"/>
</dbReference>
<dbReference type="GO" id="GO:0044550">
    <property type="term" value="P:secondary metabolite biosynthetic process"/>
    <property type="evidence" value="ECO:0007669"/>
    <property type="project" value="TreeGrafter"/>
</dbReference>
<dbReference type="InterPro" id="IPR018201">
    <property type="entry name" value="Ketoacyl_synth_AS"/>
</dbReference>
<dbReference type="InterPro" id="IPR050091">
    <property type="entry name" value="PKS_NRPS_Biosynth_Enz"/>
</dbReference>
<protein>
    <recommendedName>
        <fullName evidence="5">Ketosynthase family 3 (KS3) domain-containing protein</fullName>
    </recommendedName>
</protein>
<sequence>MQSGRRQLSSALWDNLLSSKDVQEEISSFNSRGYYRANGGKRKGLTNVKHAYMLQEAAGKFDSEFFSIPPTEAIAMDPQQRLLLENVYEALENAGISLDAIRGTDTAVYTGIFGSDYHVSLLRDLDATAKYQSTGTSIAIAANRISYFFDLHGPSMAIDTACSSTIVALHQAIATLTAGEAEMAVVCGANLIIDSGMFIHMSELGFLSPTGRCRSFDADGDGYARAEGLLSLIPKPLGKAITDNDNVRAVIRGTRINQDGRTQGITLPSSEAQRLNMKALYQRHHIDPADIQYLEAHGAGTAAGDPLELAAIDAIFGSSHANENLVVGSIKSNIGHLEACAALAGIVKTVECLGRGQIPSQMHFQHANPKIDWSNVKIPTGVMEWPHTKNGRRMAAVNSFGFGGTNGHAVLENWPKKTKLQTVSNCPFLFKVSATNKESIDLMAEDLANYVETRDPDLLSLAHTTLSRRSTLKKSRFIVASSSIELVGFVTSLD</sequence>
<reference evidence="6" key="1">
    <citation type="submission" date="2020-02" db="EMBL/GenBank/DDBJ databases">
        <authorList>
            <person name="Palmer J.M."/>
        </authorList>
    </citation>
    <scope>NUCLEOTIDE SEQUENCE</scope>
    <source>
        <strain evidence="6">EPUS1.4</strain>
        <tissue evidence="6">Thallus</tissue>
    </source>
</reference>
<dbReference type="SUPFAM" id="SSF53901">
    <property type="entry name" value="Thiolase-like"/>
    <property type="match status" value="1"/>
</dbReference>
<keyword evidence="3 4" id="KW-0808">Transferase</keyword>
<comment type="similarity">
    <text evidence="4">Belongs to the thiolase-like superfamily. Beta-ketoacyl-ACP synthases family.</text>
</comment>
<dbReference type="InterPro" id="IPR016039">
    <property type="entry name" value="Thiolase-like"/>
</dbReference>
<dbReference type="Gene3D" id="3.40.47.10">
    <property type="match status" value="1"/>
</dbReference>
<dbReference type="GO" id="GO:0004312">
    <property type="term" value="F:fatty acid synthase activity"/>
    <property type="evidence" value="ECO:0007669"/>
    <property type="project" value="TreeGrafter"/>
</dbReference>
<evidence type="ECO:0000313" key="7">
    <source>
        <dbReference type="Proteomes" id="UP000606974"/>
    </source>
</evidence>
<accession>A0A8H7AH43</accession>
<evidence type="ECO:0000256" key="2">
    <source>
        <dbReference type="ARBA" id="ARBA00022553"/>
    </source>
</evidence>
<dbReference type="Pfam" id="PF16197">
    <property type="entry name" value="KAsynt_C_assoc"/>
    <property type="match status" value="1"/>
</dbReference>
<dbReference type="PROSITE" id="PS00606">
    <property type="entry name" value="KS3_1"/>
    <property type="match status" value="1"/>
</dbReference>
<dbReference type="InterPro" id="IPR014030">
    <property type="entry name" value="Ketoacyl_synth_N"/>
</dbReference>
<dbReference type="CDD" id="cd00833">
    <property type="entry name" value="PKS"/>
    <property type="match status" value="1"/>
</dbReference>
<keyword evidence="7" id="KW-1185">Reference proteome</keyword>
<dbReference type="PROSITE" id="PS52004">
    <property type="entry name" value="KS3_2"/>
    <property type="match status" value="1"/>
</dbReference>
<organism evidence="6 7">
    <name type="scientific">Endocarpon pusillum</name>
    <dbReference type="NCBI Taxonomy" id="364733"/>
    <lineage>
        <taxon>Eukaryota</taxon>
        <taxon>Fungi</taxon>
        <taxon>Dikarya</taxon>
        <taxon>Ascomycota</taxon>
        <taxon>Pezizomycotina</taxon>
        <taxon>Eurotiomycetes</taxon>
        <taxon>Chaetothyriomycetidae</taxon>
        <taxon>Verrucariales</taxon>
        <taxon>Verrucariaceae</taxon>
        <taxon>Endocarpon</taxon>
    </lineage>
</organism>
<evidence type="ECO:0000313" key="6">
    <source>
        <dbReference type="EMBL" id="KAF7507752.1"/>
    </source>
</evidence>
<keyword evidence="2" id="KW-0597">Phosphoprotein</keyword>
<dbReference type="GO" id="GO:0004315">
    <property type="term" value="F:3-oxoacyl-[acyl-carrier-protein] synthase activity"/>
    <property type="evidence" value="ECO:0007669"/>
    <property type="project" value="InterPro"/>
</dbReference>
<dbReference type="EMBL" id="JAACFV010000064">
    <property type="protein sequence ID" value="KAF7507752.1"/>
    <property type="molecule type" value="Genomic_DNA"/>
</dbReference>
<dbReference type="PANTHER" id="PTHR43775">
    <property type="entry name" value="FATTY ACID SYNTHASE"/>
    <property type="match status" value="1"/>
</dbReference>
<dbReference type="InterPro" id="IPR020841">
    <property type="entry name" value="PKS_Beta-ketoAc_synthase_dom"/>
</dbReference>
<keyword evidence="1" id="KW-0596">Phosphopantetheine</keyword>
<dbReference type="PANTHER" id="PTHR43775:SF20">
    <property type="entry name" value="HYBRID PKS-NRPS SYNTHETASE APDA"/>
    <property type="match status" value="1"/>
</dbReference>
<dbReference type="InterPro" id="IPR014031">
    <property type="entry name" value="Ketoacyl_synth_C"/>
</dbReference>
<dbReference type="Pfam" id="PF02801">
    <property type="entry name" value="Ketoacyl-synt_C"/>
    <property type="match status" value="1"/>
</dbReference>
<dbReference type="AlphaFoldDB" id="A0A8H7AH43"/>
<dbReference type="Proteomes" id="UP000606974">
    <property type="component" value="Unassembled WGS sequence"/>
</dbReference>
<dbReference type="OrthoDB" id="329835at2759"/>
<evidence type="ECO:0000256" key="4">
    <source>
        <dbReference type="RuleBase" id="RU003694"/>
    </source>
</evidence>
<dbReference type="SMART" id="SM00825">
    <property type="entry name" value="PKS_KS"/>
    <property type="match status" value="1"/>
</dbReference>
<dbReference type="Pfam" id="PF00109">
    <property type="entry name" value="ketoacyl-synt"/>
    <property type="match status" value="1"/>
</dbReference>
<feature type="domain" description="Ketosynthase family 3 (KS3)" evidence="5">
    <location>
        <begin position="1"/>
        <end position="413"/>
    </location>
</feature>
<comment type="caution">
    <text evidence="6">The sequence shown here is derived from an EMBL/GenBank/DDBJ whole genome shotgun (WGS) entry which is preliminary data.</text>
</comment>
<proteinExistence type="inferred from homology"/>
<dbReference type="GO" id="GO:0006633">
    <property type="term" value="P:fatty acid biosynthetic process"/>
    <property type="evidence" value="ECO:0007669"/>
    <property type="project" value="InterPro"/>
</dbReference>